<dbReference type="Proteomes" id="UP001165101">
    <property type="component" value="Unassembled WGS sequence"/>
</dbReference>
<comment type="caution">
    <text evidence="1">The sequence shown here is derived from an EMBL/GenBank/DDBJ whole genome shotgun (WGS) entry which is preliminary data.</text>
</comment>
<name>A0ACB5TGN9_CANBO</name>
<evidence type="ECO:0000313" key="1">
    <source>
        <dbReference type="EMBL" id="GME87981.1"/>
    </source>
</evidence>
<dbReference type="EMBL" id="BSXV01000190">
    <property type="protein sequence ID" value="GME87981.1"/>
    <property type="molecule type" value="Genomic_DNA"/>
</dbReference>
<protein>
    <submittedName>
        <fullName evidence="1">Unnamed protein product</fullName>
    </submittedName>
</protein>
<accession>A0ACB5TGN9</accession>
<evidence type="ECO:0000313" key="2">
    <source>
        <dbReference type="Proteomes" id="UP001165101"/>
    </source>
</evidence>
<reference evidence="1" key="1">
    <citation type="submission" date="2023-04" db="EMBL/GenBank/DDBJ databases">
        <title>Candida boidinii NBRC 1967.</title>
        <authorList>
            <person name="Ichikawa N."/>
            <person name="Sato H."/>
            <person name="Tonouchi N."/>
        </authorList>
    </citation>
    <scope>NUCLEOTIDE SEQUENCE</scope>
    <source>
        <strain evidence="1">NBRC 1967</strain>
    </source>
</reference>
<sequence length="203" mass="22821">MTPIVKITTTPSEKKEDENISNQQGLDHKSKVHFKNQDEPTSKKMDSPSRVALPGFKGQLARQRHQQTTTPSFNFPLAGSPQIASGSRGRAKVSLKPKHSAMDWEHLKNSNSSNTKLRANMDPSSFPLRITKDELSKHNKLDDFWVCIDRKVYDLTSYLDFHPGGVEILKAVAGKDGTALFNKYHRWVSAERILDGCMLGFLV</sequence>
<gene>
    <name evidence="1" type="ORF">Cboi01_000065900</name>
</gene>
<keyword evidence="2" id="KW-1185">Reference proteome</keyword>
<organism evidence="1 2">
    <name type="scientific">Candida boidinii</name>
    <name type="common">Yeast</name>
    <dbReference type="NCBI Taxonomy" id="5477"/>
    <lineage>
        <taxon>Eukaryota</taxon>
        <taxon>Fungi</taxon>
        <taxon>Dikarya</taxon>
        <taxon>Ascomycota</taxon>
        <taxon>Saccharomycotina</taxon>
        <taxon>Pichiomycetes</taxon>
        <taxon>Pichiales</taxon>
        <taxon>Pichiaceae</taxon>
        <taxon>Ogataea</taxon>
        <taxon>Ogataea/Candida clade</taxon>
    </lineage>
</organism>
<proteinExistence type="predicted"/>